<sequence>MEKRHVGTVAIVTVLAGVAVVGAVGGNYLANRDDRAATDRTVDAGRTPDADAPTGGPGATGGPDSAAPSTKPPAGSSTSTAPSAPPGDGQPRTYRLDRVFYDQASMTVTLVNAEVTGSKLRLNVRYRNGSVVPWTLNCPTAAEDRESAQLTLADGRTVQAESTYCATTRPGESFDLAPGRELTSWAVFPVVPQVGSSFELSWYDFPASDLQLR</sequence>
<feature type="region of interest" description="Disordered" evidence="1">
    <location>
        <begin position="39"/>
        <end position="93"/>
    </location>
</feature>
<gene>
    <name evidence="3" type="ORF">PVK37_00065</name>
</gene>
<accession>A0ABY7ZPX2</accession>
<evidence type="ECO:0008006" key="5">
    <source>
        <dbReference type="Google" id="ProtNLM"/>
    </source>
</evidence>
<feature type="compositionally biased region" description="Basic and acidic residues" evidence="1">
    <location>
        <begin position="39"/>
        <end position="49"/>
    </location>
</feature>
<keyword evidence="2" id="KW-1133">Transmembrane helix</keyword>
<feature type="transmembrane region" description="Helical" evidence="2">
    <location>
        <begin position="6"/>
        <end position="30"/>
    </location>
</feature>
<keyword evidence="2" id="KW-0472">Membrane</keyword>
<keyword evidence="2" id="KW-0812">Transmembrane</keyword>
<evidence type="ECO:0000313" key="3">
    <source>
        <dbReference type="EMBL" id="WDZ84913.1"/>
    </source>
</evidence>
<keyword evidence="4" id="KW-1185">Reference proteome</keyword>
<evidence type="ECO:0000256" key="1">
    <source>
        <dbReference type="SAM" id="MobiDB-lite"/>
    </source>
</evidence>
<proteinExistence type="predicted"/>
<reference evidence="3 4" key="1">
    <citation type="submission" date="2023-02" db="EMBL/GenBank/DDBJ databases">
        <authorList>
            <person name="Mo P."/>
        </authorList>
    </citation>
    <scope>NUCLEOTIDE SEQUENCE [LARGE SCALE GENOMIC DNA]</scope>
    <source>
        <strain evidence="3 4">HUAS 3</strain>
    </source>
</reference>
<dbReference type="Proteomes" id="UP001219605">
    <property type="component" value="Chromosome"/>
</dbReference>
<dbReference type="EMBL" id="CP118615">
    <property type="protein sequence ID" value="WDZ84913.1"/>
    <property type="molecule type" value="Genomic_DNA"/>
</dbReference>
<feature type="compositionally biased region" description="Low complexity" evidence="1">
    <location>
        <begin position="62"/>
        <end position="82"/>
    </location>
</feature>
<name>A0ABY7ZPX2_9ACTN</name>
<evidence type="ECO:0000256" key="2">
    <source>
        <dbReference type="SAM" id="Phobius"/>
    </source>
</evidence>
<protein>
    <recommendedName>
        <fullName evidence="5">DUF4352 domain-containing protein</fullName>
    </recommendedName>
</protein>
<evidence type="ECO:0000313" key="4">
    <source>
        <dbReference type="Proteomes" id="UP001219605"/>
    </source>
</evidence>
<organism evidence="3 4">
    <name type="scientific">Micromonospora cathayae</name>
    <dbReference type="NCBI Taxonomy" id="3028804"/>
    <lineage>
        <taxon>Bacteria</taxon>
        <taxon>Bacillati</taxon>
        <taxon>Actinomycetota</taxon>
        <taxon>Actinomycetes</taxon>
        <taxon>Micromonosporales</taxon>
        <taxon>Micromonosporaceae</taxon>
        <taxon>Micromonospora</taxon>
    </lineage>
</organism>
<dbReference type="RefSeq" id="WP_275031603.1">
    <property type="nucleotide sequence ID" value="NZ_CP118615.1"/>
</dbReference>